<dbReference type="UniPathway" id="UPA00299"/>
<dbReference type="RefSeq" id="WP_182386452.1">
    <property type="nucleotide sequence ID" value="NZ_CP059833.1"/>
</dbReference>
<feature type="binding site" evidence="16">
    <location>
        <begin position="308"/>
        <end position="312"/>
    </location>
    <ligand>
        <name>substrate</name>
    </ligand>
</feature>
<keyword evidence="8" id="KW-0119">Carbohydrate metabolism</keyword>
<evidence type="ECO:0000256" key="11">
    <source>
        <dbReference type="ARBA" id="ARBA00033284"/>
    </source>
</evidence>
<dbReference type="InterPro" id="IPR006047">
    <property type="entry name" value="GH13_cat_dom"/>
</dbReference>
<accession>A0A7G5FG90</accession>
<keyword evidence="7 14" id="KW-0378">Hydrolase</keyword>
<comment type="similarity">
    <text evidence="3 14">Belongs to the glycosyl hydrolase 13 family.</text>
</comment>
<evidence type="ECO:0000256" key="17">
    <source>
        <dbReference type="PIRSR" id="PIRSR006337-3"/>
    </source>
</evidence>
<feature type="domain" description="Glycosyl hydrolase family 13 catalytic" evidence="18">
    <location>
        <begin position="76"/>
        <end position="451"/>
    </location>
</feature>
<feature type="active site" description="Proton donor" evidence="15">
    <location>
        <position position="283"/>
    </location>
</feature>
<keyword evidence="6" id="KW-0963">Cytoplasm</keyword>
<dbReference type="SUPFAM" id="SSF51445">
    <property type="entry name" value="(Trans)glycosidases"/>
    <property type="match status" value="1"/>
</dbReference>
<dbReference type="PANTHER" id="PTHR43651">
    <property type="entry name" value="1,4-ALPHA-GLUCAN-BRANCHING ENZYME"/>
    <property type="match status" value="1"/>
</dbReference>
<dbReference type="Pfam" id="PF02922">
    <property type="entry name" value="CBM_48"/>
    <property type="match status" value="1"/>
</dbReference>
<evidence type="ECO:0000313" key="20">
    <source>
        <dbReference type="Proteomes" id="UP000515570"/>
    </source>
</evidence>
<dbReference type="InterPro" id="IPR014756">
    <property type="entry name" value="Ig_E-set"/>
</dbReference>
<dbReference type="Gene3D" id="3.20.20.80">
    <property type="entry name" value="Glycosidases"/>
    <property type="match status" value="1"/>
</dbReference>
<dbReference type="PANTHER" id="PTHR43651:SF11">
    <property type="entry name" value="MALTO-OLIGOSYLTREHALOSE TREHALOHYDROLASE"/>
    <property type="match status" value="1"/>
</dbReference>
<sequence length="569" mass="63909">MSVFEVWAPNATKVRVHVDGTATDMFATQQGWWSCDVTKVPGQRYGFSLYDGEAWSPVVPDPRTTEQPDGVHGLSQVSDESYEWTNHSWTGRILPSQVIYELHVGTFTPEGTFDGVISKLDYLKDLGITTIELMPVQPFAGDRNWGYDGVQWHAVHEGYGGRRGLKRLIDAAHNAGLAVILDCVFNHFGPEGNYTGMFGPYTQGGNTGWGELINLNGFGSDAVRSYILDAVRMWFEEFHVDGIRLDAVHALWDPGAIPLLEQMTYLKNEVEATTGIPRVLIAESDQNDPRLVGAQQAGGYGLDGQWIDDVHHALHTLVSGEQHAYYADFGSTEVLAETLKNVFYHAETFSTFRGRTHGRRLDTTIVPASKFVTYTTTHDQVGNRAQGDRPSMNLSPAQQVLKAAVVYCSPFTPMLFMGEEFGATTPFCFFVSHSDPELLRLTREGRMNEFKRSGWNPSEVPDPGAVETFERSRLDWEFTEEQQEIHAAYRHLLQLRHELRLARPYLEHMDVEYGDQWVMFGYDDVRFVANFSAESVTVPFGGELVYSFTDPVVSETDTTLDGWGFAILR</sequence>
<evidence type="ECO:0000256" key="9">
    <source>
        <dbReference type="ARBA" id="ARBA00023295"/>
    </source>
</evidence>
<evidence type="ECO:0000259" key="18">
    <source>
        <dbReference type="SMART" id="SM00642"/>
    </source>
</evidence>
<dbReference type="Pfam" id="PF00128">
    <property type="entry name" value="Alpha-amylase"/>
    <property type="match status" value="1"/>
</dbReference>
<dbReference type="InterPro" id="IPR044901">
    <property type="entry name" value="Trehalose_TreZ_E-set_sf"/>
</dbReference>
<dbReference type="NCBIfam" id="TIGR02402">
    <property type="entry name" value="trehalose_TreZ"/>
    <property type="match status" value="1"/>
</dbReference>
<dbReference type="InterPro" id="IPR022567">
    <property type="entry name" value="DUF3459"/>
</dbReference>
<reference evidence="19 20" key="1">
    <citation type="submission" date="2020-07" db="EMBL/GenBank/DDBJ databases">
        <title>non toxigenic Corynebacterium sp. nov from a clinical source.</title>
        <authorList>
            <person name="Bernier A.-M."/>
            <person name="Bernard K."/>
        </authorList>
    </citation>
    <scope>NUCLEOTIDE SEQUENCE [LARGE SCALE GENOMIC DNA]</scope>
    <source>
        <strain evidence="20">NML 93-0612</strain>
    </source>
</reference>
<evidence type="ECO:0000256" key="7">
    <source>
        <dbReference type="ARBA" id="ARBA00022801"/>
    </source>
</evidence>
<dbReference type="EMBL" id="CP059833">
    <property type="protein sequence ID" value="QMV85631.1"/>
    <property type="molecule type" value="Genomic_DNA"/>
</dbReference>
<dbReference type="AlphaFoldDB" id="A0A7G5FG90"/>
<dbReference type="EC" id="3.2.1.141" evidence="4 13"/>
<gene>
    <name evidence="19" type="primary">treZ</name>
    <name evidence="19" type="ORF">HW450_02465</name>
</gene>
<evidence type="ECO:0000256" key="8">
    <source>
        <dbReference type="ARBA" id="ARBA00023277"/>
    </source>
</evidence>
<comment type="catalytic activity">
    <reaction evidence="12 14">
        <text>hydrolysis of (1-&gt;4)-alpha-D-glucosidic linkage in 4-alpha-D-[(1-&gt;4)-alpha-D-glucanosyl]n trehalose to yield trehalose and (1-&gt;4)-alpha-D-glucan.</text>
        <dbReference type="EC" id="3.2.1.141"/>
    </reaction>
</comment>
<dbReference type="GO" id="GO:0005992">
    <property type="term" value="P:trehalose biosynthetic process"/>
    <property type="evidence" value="ECO:0007669"/>
    <property type="project" value="UniProtKB-UniRule"/>
</dbReference>
<keyword evidence="9 14" id="KW-0326">Glycosidase</keyword>
<proteinExistence type="inferred from homology"/>
<evidence type="ECO:0000256" key="13">
    <source>
        <dbReference type="NCBIfam" id="TIGR02402"/>
    </source>
</evidence>
<dbReference type="Proteomes" id="UP000515570">
    <property type="component" value="Chromosome"/>
</dbReference>
<evidence type="ECO:0000256" key="12">
    <source>
        <dbReference type="ARBA" id="ARBA00034013"/>
    </source>
</evidence>
<dbReference type="GO" id="GO:0005737">
    <property type="term" value="C:cytoplasm"/>
    <property type="evidence" value="ECO:0007669"/>
    <property type="project" value="UniProtKB-SubCell"/>
</dbReference>
<evidence type="ECO:0000256" key="3">
    <source>
        <dbReference type="ARBA" id="ARBA00008061"/>
    </source>
</evidence>
<comment type="subcellular location">
    <subcellularLocation>
        <location evidence="1 15">Cytoplasm</location>
    </subcellularLocation>
</comment>
<evidence type="ECO:0000256" key="10">
    <source>
        <dbReference type="ARBA" id="ARBA00032057"/>
    </source>
</evidence>
<organism evidence="19 20">
    <name type="scientific">Corynebacterium hindlerae</name>
    <dbReference type="NCBI Taxonomy" id="699041"/>
    <lineage>
        <taxon>Bacteria</taxon>
        <taxon>Bacillati</taxon>
        <taxon>Actinomycetota</taxon>
        <taxon>Actinomycetes</taxon>
        <taxon>Mycobacteriales</taxon>
        <taxon>Corynebacteriaceae</taxon>
        <taxon>Corynebacterium</taxon>
    </lineage>
</organism>
<comment type="pathway">
    <text evidence="2 14">Glycan biosynthesis; trehalose biosynthesis.</text>
</comment>
<keyword evidence="20" id="KW-1185">Reference proteome</keyword>
<evidence type="ECO:0000313" key="19">
    <source>
        <dbReference type="EMBL" id="QMV85631.1"/>
    </source>
</evidence>
<evidence type="ECO:0000256" key="5">
    <source>
        <dbReference type="ARBA" id="ARBA00015938"/>
    </source>
</evidence>
<dbReference type="Gene3D" id="2.60.40.10">
    <property type="entry name" value="Immunoglobulins"/>
    <property type="match status" value="1"/>
</dbReference>
<feature type="site" description="Transition state stabilizer" evidence="17">
    <location>
        <position position="379"/>
    </location>
</feature>
<evidence type="ECO:0000256" key="4">
    <source>
        <dbReference type="ARBA" id="ARBA00012268"/>
    </source>
</evidence>
<feature type="active site" description="Nucleophile" evidence="15">
    <location>
        <position position="246"/>
    </location>
</feature>
<dbReference type="CDD" id="cd02853">
    <property type="entry name" value="E_set_MTHase_like_N"/>
    <property type="match status" value="1"/>
</dbReference>
<evidence type="ECO:0000256" key="16">
    <source>
        <dbReference type="PIRSR" id="PIRSR006337-2"/>
    </source>
</evidence>
<evidence type="ECO:0000256" key="14">
    <source>
        <dbReference type="PIRNR" id="PIRNR006337"/>
    </source>
</evidence>
<feature type="binding site" evidence="16">
    <location>
        <begin position="378"/>
        <end position="383"/>
    </location>
    <ligand>
        <name>substrate</name>
    </ligand>
</feature>
<feature type="binding site" evidence="16">
    <location>
        <begin position="244"/>
        <end position="249"/>
    </location>
    <ligand>
        <name>substrate</name>
    </ligand>
</feature>
<evidence type="ECO:0000256" key="2">
    <source>
        <dbReference type="ARBA" id="ARBA00005199"/>
    </source>
</evidence>
<dbReference type="InterPro" id="IPR012768">
    <property type="entry name" value="Trehalose_TreZ"/>
</dbReference>
<evidence type="ECO:0000256" key="6">
    <source>
        <dbReference type="ARBA" id="ARBA00022490"/>
    </source>
</evidence>
<dbReference type="Gene3D" id="1.10.10.760">
    <property type="entry name" value="E-set domains of sugar-utilizing enzymes"/>
    <property type="match status" value="1"/>
</dbReference>
<dbReference type="SUPFAM" id="SSF81296">
    <property type="entry name" value="E set domains"/>
    <property type="match status" value="1"/>
</dbReference>
<dbReference type="GO" id="GO:0033942">
    <property type="term" value="F:4-alpha-D-(1-&gt;4)-alpha-D-glucanotrehalose trehalohydrolase activity"/>
    <property type="evidence" value="ECO:0007669"/>
    <property type="project" value="UniProtKB-EC"/>
</dbReference>
<dbReference type="InterPro" id="IPR017853">
    <property type="entry name" value="GH"/>
</dbReference>
<evidence type="ECO:0000256" key="1">
    <source>
        <dbReference type="ARBA" id="ARBA00004496"/>
    </source>
</evidence>
<dbReference type="PIRSF" id="PIRSF006337">
    <property type="entry name" value="Trehalose_TreZ"/>
    <property type="match status" value="1"/>
</dbReference>
<dbReference type="CDD" id="cd11325">
    <property type="entry name" value="AmyAc_GTHase"/>
    <property type="match status" value="1"/>
</dbReference>
<dbReference type="Pfam" id="PF11941">
    <property type="entry name" value="DUF3459"/>
    <property type="match status" value="1"/>
</dbReference>
<dbReference type="InterPro" id="IPR004193">
    <property type="entry name" value="Glyco_hydro_13_N"/>
</dbReference>
<dbReference type="InterPro" id="IPR013783">
    <property type="entry name" value="Ig-like_fold"/>
</dbReference>
<dbReference type="SMART" id="SM00642">
    <property type="entry name" value="Aamy"/>
    <property type="match status" value="1"/>
</dbReference>
<evidence type="ECO:0000256" key="15">
    <source>
        <dbReference type="PIRSR" id="PIRSR006337-1"/>
    </source>
</evidence>
<name>A0A7G5FG90_9CORY</name>
<protein>
    <recommendedName>
        <fullName evidence="5 13">Malto-oligosyltrehalose trehalohydrolase</fullName>
        <shortName evidence="14">MTHase</shortName>
        <ecNumber evidence="4 13">3.2.1.141</ecNumber>
    </recommendedName>
    <alternativeName>
        <fullName evidence="11 14">4-alpha-D-((1-&gt;4)-alpha-D-glucano)trehalose trehalohydrolase</fullName>
    </alternativeName>
    <alternativeName>
        <fullName evidence="10 14">Maltooligosyl trehalose trehalohydrolase</fullName>
    </alternativeName>
</protein>